<dbReference type="PIRSF" id="PIRSF000538">
    <property type="entry name" value="GlpK"/>
    <property type="match status" value="1"/>
</dbReference>
<comment type="catalytic activity">
    <reaction evidence="9">
        <text>D-xylulose + ATP = D-xylulose 5-phosphate + ADP + H(+)</text>
        <dbReference type="Rhea" id="RHEA:10964"/>
        <dbReference type="ChEBI" id="CHEBI:15378"/>
        <dbReference type="ChEBI" id="CHEBI:17140"/>
        <dbReference type="ChEBI" id="CHEBI:30616"/>
        <dbReference type="ChEBI" id="CHEBI:57737"/>
        <dbReference type="ChEBI" id="CHEBI:456216"/>
        <dbReference type="EC" id="2.7.1.17"/>
    </reaction>
</comment>
<keyword evidence="2 9" id="KW-0859">Xylose metabolism</keyword>
<dbReference type="GO" id="GO:0005997">
    <property type="term" value="P:xylulose metabolic process"/>
    <property type="evidence" value="ECO:0007669"/>
    <property type="project" value="InterPro"/>
</dbReference>
<protein>
    <recommendedName>
        <fullName evidence="9">Xylulose kinase</fullName>
        <shortName evidence="9">Xylulokinase</shortName>
        <ecNumber evidence="9">2.7.1.17</ecNumber>
    </recommendedName>
</protein>
<dbReference type="GO" id="GO:0042732">
    <property type="term" value="P:D-xylose metabolic process"/>
    <property type="evidence" value="ECO:0007669"/>
    <property type="project" value="UniProtKB-KW"/>
</dbReference>
<dbReference type="PROSITE" id="PS00933">
    <property type="entry name" value="FGGY_KINASES_1"/>
    <property type="match status" value="1"/>
</dbReference>
<keyword evidence="7 9" id="KW-0119">Carbohydrate metabolism</keyword>
<dbReference type="GO" id="GO:0004856">
    <property type="term" value="F:D-xylulokinase activity"/>
    <property type="evidence" value="ECO:0007669"/>
    <property type="project" value="UniProtKB-EC"/>
</dbReference>
<gene>
    <name evidence="9 12" type="primary">xylB</name>
    <name evidence="12" type="ORF">GF339_20700</name>
</gene>
<feature type="domain" description="Carbohydrate kinase FGGY C-terminal" evidence="11">
    <location>
        <begin position="259"/>
        <end position="454"/>
    </location>
</feature>
<evidence type="ECO:0000313" key="13">
    <source>
        <dbReference type="Proteomes" id="UP000649604"/>
    </source>
</evidence>
<dbReference type="GO" id="GO:0005524">
    <property type="term" value="F:ATP binding"/>
    <property type="evidence" value="ECO:0007669"/>
    <property type="project" value="UniProtKB-KW"/>
</dbReference>
<feature type="domain" description="Carbohydrate kinase FGGY N-terminal" evidence="10">
    <location>
        <begin position="5"/>
        <end position="249"/>
    </location>
</feature>
<dbReference type="InterPro" id="IPR018484">
    <property type="entry name" value="FGGY_N"/>
</dbReference>
<dbReference type="AlphaFoldDB" id="A0A9D5JZK7"/>
<dbReference type="NCBIfam" id="TIGR01312">
    <property type="entry name" value="XylB"/>
    <property type="match status" value="1"/>
</dbReference>
<name>A0A9D5JZK7_9BACT</name>
<comment type="similarity">
    <text evidence="1 8">Belongs to the FGGY kinase family.</text>
</comment>
<dbReference type="PROSITE" id="PS00445">
    <property type="entry name" value="FGGY_KINASES_2"/>
    <property type="match status" value="1"/>
</dbReference>
<dbReference type="EMBL" id="WJJP01000673">
    <property type="protein sequence ID" value="MBD3327018.1"/>
    <property type="molecule type" value="Genomic_DNA"/>
</dbReference>
<dbReference type="PANTHER" id="PTHR43095">
    <property type="entry name" value="SUGAR KINASE"/>
    <property type="match status" value="1"/>
</dbReference>
<keyword evidence="5 8" id="KW-0418">Kinase</keyword>
<dbReference type="SUPFAM" id="SSF53067">
    <property type="entry name" value="Actin-like ATPase domain"/>
    <property type="match status" value="2"/>
</dbReference>
<evidence type="ECO:0000256" key="4">
    <source>
        <dbReference type="ARBA" id="ARBA00022741"/>
    </source>
</evidence>
<dbReference type="InterPro" id="IPR043129">
    <property type="entry name" value="ATPase_NBD"/>
</dbReference>
<dbReference type="Proteomes" id="UP000649604">
    <property type="component" value="Unassembled WGS sequence"/>
</dbReference>
<evidence type="ECO:0000256" key="2">
    <source>
        <dbReference type="ARBA" id="ARBA00022629"/>
    </source>
</evidence>
<evidence type="ECO:0000256" key="3">
    <source>
        <dbReference type="ARBA" id="ARBA00022679"/>
    </source>
</evidence>
<dbReference type="InterPro" id="IPR018483">
    <property type="entry name" value="Carb_kinase_FGGY_CS"/>
</dbReference>
<dbReference type="Pfam" id="PF02782">
    <property type="entry name" value="FGGY_C"/>
    <property type="match status" value="1"/>
</dbReference>
<dbReference type="CDD" id="cd07805">
    <property type="entry name" value="ASKHA_NBD_FGGY_CvXK-like"/>
    <property type="match status" value="1"/>
</dbReference>
<evidence type="ECO:0000259" key="10">
    <source>
        <dbReference type="Pfam" id="PF00370"/>
    </source>
</evidence>
<comment type="caution">
    <text evidence="12">The sequence shown here is derived from an EMBL/GenBank/DDBJ whole genome shotgun (WGS) entry which is preliminary data.</text>
</comment>
<keyword evidence="6 9" id="KW-0067">ATP-binding</keyword>
<dbReference type="InterPro" id="IPR000577">
    <property type="entry name" value="Carb_kinase_FGGY"/>
</dbReference>
<dbReference type="InterPro" id="IPR050406">
    <property type="entry name" value="FGGY_Carb_Kinase"/>
</dbReference>
<evidence type="ECO:0000256" key="7">
    <source>
        <dbReference type="ARBA" id="ARBA00023277"/>
    </source>
</evidence>
<evidence type="ECO:0000256" key="6">
    <source>
        <dbReference type="ARBA" id="ARBA00022840"/>
    </source>
</evidence>
<proteinExistence type="inferred from homology"/>
<evidence type="ECO:0000256" key="1">
    <source>
        <dbReference type="ARBA" id="ARBA00009156"/>
    </source>
</evidence>
<dbReference type="InterPro" id="IPR006000">
    <property type="entry name" value="Xylulokinase"/>
</dbReference>
<evidence type="ECO:0000256" key="5">
    <source>
        <dbReference type="ARBA" id="ARBA00022777"/>
    </source>
</evidence>
<keyword evidence="3 8" id="KW-0808">Transferase</keyword>
<dbReference type="InterPro" id="IPR018485">
    <property type="entry name" value="FGGY_C"/>
</dbReference>
<organism evidence="12 13">
    <name type="scientific">candidate division KSB3 bacterium</name>
    <dbReference type="NCBI Taxonomy" id="2044937"/>
    <lineage>
        <taxon>Bacteria</taxon>
        <taxon>candidate division KSB3</taxon>
    </lineage>
</organism>
<dbReference type="PANTHER" id="PTHR43095:SF5">
    <property type="entry name" value="XYLULOSE KINASE"/>
    <property type="match status" value="1"/>
</dbReference>
<evidence type="ECO:0000259" key="11">
    <source>
        <dbReference type="Pfam" id="PF02782"/>
    </source>
</evidence>
<dbReference type="EC" id="2.7.1.17" evidence="9"/>
<evidence type="ECO:0000256" key="8">
    <source>
        <dbReference type="RuleBase" id="RU003733"/>
    </source>
</evidence>
<accession>A0A9D5JZK7</accession>
<reference evidence="12" key="1">
    <citation type="submission" date="2019-11" db="EMBL/GenBank/DDBJ databases">
        <title>Microbial mats filling the niche in hypersaline microbial mats.</title>
        <authorList>
            <person name="Wong H.L."/>
            <person name="Macleod F.I."/>
            <person name="White R.A. III"/>
            <person name="Burns B.P."/>
        </authorList>
    </citation>
    <scope>NUCLEOTIDE SEQUENCE</scope>
    <source>
        <strain evidence="12">Rbin_158</strain>
    </source>
</reference>
<dbReference type="Pfam" id="PF00370">
    <property type="entry name" value="FGGY_N"/>
    <property type="match status" value="1"/>
</dbReference>
<dbReference type="Gene3D" id="3.30.420.40">
    <property type="match status" value="2"/>
</dbReference>
<evidence type="ECO:0000313" key="12">
    <source>
        <dbReference type="EMBL" id="MBD3327018.1"/>
    </source>
</evidence>
<sequence>MTAQYLLAHDLGTTGNKATLYSSEGVLVSSDFYAYNTFYPRPNWAEQNPNDWWEATCVSTQRLLQKSKVAPDQIAVVSFSGQMMGAVMVDSAGTPLRDCIIWADMRSEKQAADLATRVSDQDVYHITGNPISPSYTIEKVMWIRDHQPEIFKQTHKFLHAKDYIVHKLTGKFTTDYSDASGTNAFDLVQQAWSPQLVEATGLPFEIFPDVHPSIAVVGEVTSAASQEVGLRPGTPVVIGAADGCCAAVGAGVVREGSAYNYIGSSSWIALATPEPLIDPKQRTVTFCHVDPAMMMPIGTMQCAGGAYQWFKEEIGRIETLAAQEAGISPYEILNLKAASTVPGSHNLIFLPYLLGERTPYWNPNARGAFIGLTRGHTREDLTRAILEGAVFGLRTMIDTFVEQGVAIDEVRVIGGTARGRLFCQIQADVFARNILRTKLLEEATSLGAAIAGGIGVGIFKDFLVAEELVKIAEVFAPRPEHLNHYARLYEIFTDCYHALVPVYEKLATLDGT</sequence>
<keyword evidence="4 9" id="KW-0547">Nucleotide-binding</keyword>
<evidence type="ECO:0000256" key="9">
    <source>
        <dbReference type="RuleBase" id="RU364073"/>
    </source>
</evidence>